<name>A0A6B2APR3_PSESX</name>
<dbReference type="EMBL" id="VLIF01000001">
    <property type="protein sequence ID" value="NAO75101.1"/>
    <property type="molecule type" value="Genomic_DNA"/>
</dbReference>
<reference evidence="2" key="1">
    <citation type="journal article" date="2020" name="Phytopathology">
        <title>Zucchini vein clearing disease is caused by several lineages within Pseudomonas syringae species complex.</title>
        <authorList>
            <person name="Lacault C."/>
            <person name="Briand M."/>
            <person name="Jacques M.A."/>
            <person name="Darrasse A."/>
        </authorList>
    </citation>
    <scope>NUCLEOTIDE SEQUENCE</scope>
    <source>
        <strain evidence="2">P123</strain>
    </source>
</reference>
<keyword evidence="1" id="KW-1133">Transmembrane helix</keyword>
<sequence length="61" mass="6818">MGGPLARGILIAHKRLTRGLSWGTPEEFPFVTLMTVIILIYLAMIRVGQCNTATIGHLRRR</sequence>
<keyword evidence="1" id="KW-0812">Transmembrane</keyword>
<protein>
    <submittedName>
        <fullName evidence="2">Uncharacterized protein</fullName>
    </submittedName>
</protein>
<dbReference type="AlphaFoldDB" id="A0A6B2APR3"/>
<comment type="caution">
    <text evidence="2">The sequence shown here is derived from an EMBL/GenBank/DDBJ whole genome shotgun (WGS) entry which is preliminary data.</text>
</comment>
<feature type="transmembrane region" description="Helical" evidence="1">
    <location>
        <begin position="28"/>
        <end position="45"/>
    </location>
</feature>
<accession>A0A6B2APR3</accession>
<proteinExistence type="predicted"/>
<gene>
    <name evidence="2" type="ORF">PspP123CL_03645</name>
</gene>
<organism evidence="2">
    <name type="scientific">Pseudomonas syringae</name>
    <dbReference type="NCBI Taxonomy" id="317"/>
    <lineage>
        <taxon>Bacteria</taxon>
        <taxon>Pseudomonadati</taxon>
        <taxon>Pseudomonadota</taxon>
        <taxon>Gammaproteobacteria</taxon>
        <taxon>Pseudomonadales</taxon>
        <taxon>Pseudomonadaceae</taxon>
        <taxon>Pseudomonas</taxon>
    </lineage>
</organism>
<evidence type="ECO:0000256" key="1">
    <source>
        <dbReference type="SAM" id="Phobius"/>
    </source>
</evidence>
<keyword evidence="1" id="KW-0472">Membrane</keyword>
<evidence type="ECO:0000313" key="2">
    <source>
        <dbReference type="EMBL" id="NAO75101.1"/>
    </source>
</evidence>